<gene>
    <name evidence="2" type="ORF">E0H26_22390</name>
</gene>
<protein>
    <submittedName>
        <fullName evidence="2">Uncharacterized protein</fullName>
    </submittedName>
</protein>
<accession>A0A4R0G972</accession>
<evidence type="ECO:0000256" key="1">
    <source>
        <dbReference type="SAM" id="Phobius"/>
    </source>
</evidence>
<evidence type="ECO:0000313" key="2">
    <source>
        <dbReference type="EMBL" id="TCB93514.1"/>
    </source>
</evidence>
<keyword evidence="1" id="KW-0812">Transmembrane</keyword>
<comment type="caution">
    <text evidence="2">The sequence shown here is derived from an EMBL/GenBank/DDBJ whole genome shotgun (WGS) entry which is preliminary data.</text>
</comment>
<reference evidence="2 3" key="1">
    <citation type="submission" date="2019-02" db="EMBL/GenBank/DDBJ databases">
        <title>Jishengella sp. nov., isolated from a root of Zingiber montanum.</title>
        <authorList>
            <person name="Kuncharoen N."/>
            <person name="Kudo T."/>
            <person name="Masahiro Y."/>
            <person name="Ohkuma M."/>
            <person name="Tanasupawat S."/>
        </authorList>
    </citation>
    <scope>NUCLEOTIDE SEQUENCE [LARGE SCALE GENOMIC DNA]</scope>
    <source>
        <strain evidence="2 3">PLAI 1-1</strain>
    </source>
</reference>
<feature type="transmembrane region" description="Helical" evidence="1">
    <location>
        <begin position="166"/>
        <end position="186"/>
    </location>
</feature>
<keyword evidence="3" id="KW-1185">Reference proteome</keyword>
<dbReference type="Pfam" id="PF18159">
    <property type="entry name" value="S_4TM"/>
    <property type="match status" value="1"/>
</dbReference>
<dbReference type="EMBL" id="SJJR01000018">
    <property type="protein sequence ID" value="TCB93514.1"/>
    <property type="molecule type" value="Genomic_DNA"/>
</dbReference>
<keyword evidence="1" id="KW-1133">Transmembrane helix</keyword>
<keyword evidence="1" id="KW-0472">Membrane</keyword>
<dbReference type="AlphaFoldDB" id="A0A4R0G972"/>
<name>A0A4R0G972_9ACTN</name>
<proteinExistence type="predicted"/>
<evidence type="ECO:0000313" key="3">
    <source>
        <dbReference type="Proteomes" id="UP000292274"/>
    </source>
</evidence>
<feature type="transmembrane region" description="Helical" evidence="1">
    <location>
        <begin position="62"/>
        <end position="80"/>
    </location>
</feature>
<dbReference type="RefSeq" id="WP_131306885.1">
    <property type="nucleotide sequence ID" value="NZ_SJJR01000018.1"/>
</dbReference>
<dbReference type="OrthoDB" id="3297333at2"/>
<sequence length="300" mass="32466">MTAANPSITTAQNSERALTLLAAQRRLYSDAKIIQGTRLVIAATGALGSVAAALAFPPWRTSIAIVTGLILLVIGILGSAREKRKINEGSCVQEELDGMLFGLPWNDMCADRPTTSTITTAANRLRGDRSDLRNWYPDTASVPYPMNVLICQNSNLGWGASAHRKWAATLTAAILALLAASTLIMVVGHMEVVEALIALVVPQLSLLKELYEMARSNLDTATSKASAEGKVLNLWRRGLADPAAVTITDCRAVQDKILQFRQNGASIPNWFHNRVRRRQEATMSATAQHMVDEARAHGIA</sequence>
<dbReference type="Proteomes" id="UP000292274">
    <property type="component" value="Unassembled WGS sequence"/>
</dbReference>
<organism evidence="2 3">
    <name type="scientific">Micromonospora zingiberis</name>
    <dbReference type="NCBI Taxonomy" id="2053011"/>
    <lineage>
        <taxon>Bacteria</taxon>
        <taxon>Bacillati</taxon>
        <taxon>Actinomycetota</taxon>
        <taxon>Actinomycetes</taxon>
        <taxon>Micromonosporales</taxon>
        <taxon>Micromonosporaceae</taxon>
        <taxon>Micromonospora</taxon>
    </lineage>
</organism>
<feature type="transmembrane region" description="Helical" evidence="1">
    <location>
        <begin position="36"/>
        <end position="56"/>
    </location>
</feature>
<dbReference type="InterPro" id="IPR049920">
    <property type="entry name" value="IK1_05631-like"/>
</dbReference>